<reference evidence="11" key="2">
    <citation type="journal article" date="2021" name="Genome Biol. Evol.">
        <title>Developing a high-quality reference genome for a parasitic bivalve with doubly uniparental inheritance (Bivalvia: Unionida).</title>
        <authorList>
            <person name="Smith C.H."/>
        </authorList>
    </citation>
    <scope>NUCLEOTIDE SEQUENCE</scope>
    <source>
        <strain evidence="11">CHS0354</strain>
        <tissue evidence="11">Mantle</tissue>
    </source>
</reference>
<dbReference type="InterPro" id="IPR014756">
    <property type="entry name" value="Ig_E-set"/>
</dbReference>
<evidence type="ECO:0000256" key="2">
    <source>
        <dbReference type="ARBA" id="ARBA00022690"/>
    </source>
</evidence>
<keyword evidence="2" id="KW-0646">Protease inhibitor</keyword>
<dbReference type="InterPro" id="IPR001599">
    <property type="entry name" value="Macroglobln_a2"/>
</dbReference>
<comment type="similarity">
    <text evidence="1">Belongs to the protease inhibitor I39 (alpha-2-macroglobulin) family.</text>
</comment>
<keyword evidence="4" id="KW-0722">Serine protease inhibitor</keyword>
<organism evidence="11 12">
    <name type="scientific">Potamilus streckersoni</name>
    <dbReference type="NCBI Taxonomy" id="2493646"/>
    <lineage>
        <taxon>Eukaryota</taxon>
        <taxon>Metazoa</taxon>
        <taxon>Spiralia</taxon>
        <taxon>Lophotrochozoa</taxon>
        <taxon>Mollusca</taxon>
        <taxon>Bivalvia</taxon>
        <taxon>Autobranchia</taxon>
        <taxon>Heteroconchia</taxon>
        <taxon>Palaeoheterodonta</taxon>
        <taxon>Unionida</taxon>
        <taxon>Unionoidea</taxon>
        <taxon>Unionidae</taxon>
        <taxon>Ambleminae</taxon>
        <taxon>Lampsilini</taxon>
        <taxon>Potamilus</taxon>
    </lineage>
</organism>
<keyword evidence="3" id="KW-0732">Signal</keyword>
<evidence type="ECO:0000259" key="10">
    <source>
        <dbReference type="SMART" id="SM01361"/>
    </source>
</evidence>
<dbReference type="Proteomes" id="UP001195483">
    <property type="component" value="Unassembled WGS sequence"/>
</dbReference>
<evidence type="ECO:0000256" key="4">
    <source>
        <dbReference type="ARBA" id="ARBA00022900"/>
    </source>
</evidence>
<dbReference type="InterPro" id="IPR013783">
    <property type="entry name" value="Ig-like_fold"/>
</dbReference>
<dbReference type="Gene3D" id="2.60.40.1930">
    <property type="match status" value="3"/>
</dbReference>
<dbReference type="SMART" id="SM01419">
    <property type="entry name" value="Thiol-ester_cl"/>
    <property type="match status" value="1"/>
</dbReference>
<dbReference type="Pfam" id="PF01835">
    <property type="entry name" value="MG2"/>
    <property type="match status" value="1"/>
</dbReference>
<keyword evidence="12" id="KW-1185">Reference proteome</keyword>
<dbReference type="Gene3D" id="2.60.40.690">
    <property type="entry name" value="Alpha-macroglobulin, receptor-binding domain"/>
    <property type="match status" value="1"/>
</dbReference>
<sequence length="1497" mass="165761">MAVHDSGEKILLVLLMITVYSGIVHVEAGSYIVAAPAILRSGDNYNVSIALFSVASDTVTISASLQQGLAESSAPLWDSTISSEPATKTASIQRDGQTAFITFKTPVLTPRTCYLHVTSTGGNVKISNFTNVRLVATKTRFLLIQTDKGIYKPGQTVKYRVIYLDQDQIPISNENVTITIKDPRDNLLVQRKKTTDTGVISLEYELSKEPILGMWRIKAEAPSEISKIVTFDVDKYVLPKFDVTLKLTPEFVVMEGSGSVNLRGEFEAVYTYGEPVKGTYTILIDGKPLQGAVDREIEYSSGKNGNKVYFAEMIQAEARQFDITVNVSEIHTFISHSDMKRFQVYTRDFKVQVVKPVPTFTPGQIYEFFVKVTDPLGNLIMDAHMLSLYTVLVTVNNEQMIDLPVTENPLPVIVPNKNTSRISNIQVDIRKTDGLLGGSVTFSPISVESKLGGSLKVALYDPITQQVVSRDSQSPSRVSFSVSSTHDISHLYYQILDRSRMREINIQTSSVTKTKNQIVNVDLDHHMMSTSVIIVYVQVSNTNLSELLAASLSFDVSWDFINQVMLSTDVNEIRPGKNVSVTVRAAPFSYVGIVGVDVSTLLLAKANDITEQMVADAVEDFRLFHLSDFSENDGMRPVFRKRSLWYPYPSSSSALKIIKNAGLTVLSDAEIFEDMFDFEMESKWGPIEAFAPVSELASQADGSVQNKSPSTPSPQATVSVRKNFPETWIWDMGRTDSQGFYSMEYIVPDTITKWNIGAFSVSNTKGLGIASHTELVVFQPFFLSASLPYSIIRGESFELKILVFNYLDENIQVALTITLSTKFELDNPKQKITVNGRSSNMGVFIIKPVVLGQILLEMTASSSGTTQDMSDIVTRTVLVEPEGRQVRRSEQTQPFQLSDGNKTLIYDLRPVYNTPNLVKGSVMIIFSASGDVMGPTVQSLGNLLQMPYGCGEQNMITIVPNIFVSKYLQSVQKMNDEIKSKVIKYMSAGYQRELQYQHSDGSFSAFGEQGACSCMRGLDNEKTTSGVPGSSWLSAFVLKSFAQTFHLDLITIDLNVLKRSIDFLTQYSNKDGSFIEPGNVIHREMQSETSQGFGLTAYILIAIQEAKDLWDNASNYTAVAARAISYLKNNIGNIDNAYHHALAAYAFAVSGDARSAQDAMSRLKSNIVITADSNDPDFKSMYYNIGPHFPRSSQVELHGYAVLTHLKLYSLHRGEEDLSHATNLIHHLLTLRSENGGFESTQDTVVGLQALAEYATITGQANPNIELNIKARKLPNTEQHISNIRIMADNSLLLQQQQIPDGMDEVIVTATGSGMPLLSMTYIYNVNDSWRDSTIYSTTTTSHSPDESIVVVNTCFGSRKTSSVTYPMLLTKVKLPSGFDVDEESFGIEENARVSRIEADGRDLNVYVENVIPGSEACFQVKLLQTAKVRNIQPTPIITMDYYDPDNKVTSMFAPYQGQVCQGRECSREISTAPAKCHVSFLGLLLSGILMVLMANY</sequence>
<evidence type="ECO:0000256" key="5">
    <source>
        <dbReference type="ARBA" id="ARBA00022966"/>
    </source>
</evidence>
<name>A0AAE0VLK0_9BIVA</name>
<dbReference type="InterPro" id="IPR008930">
    <property type="entry name" value="Terpenoid_cyclase/PrenylTrfase"/>
</dbReference>
<evidence type="ECO:0000313" key="11">
    <source>
        <dbReference type="EMBL" id="KAK3581175.1"/>
    </source>
</evidence>
<dbReference type="InterPro" id="IPR050473">
    <property type="entry name" value="A2M/Complement_sys"/>
</dbReference>
<reference evidence="11" key="1">
    <citation type="journal article" date="2021" name="Genome Biol. Evol.">
        <title>A High-Quality Reference Genome for a Parasitic Bivalve with Doubly Uniparental Inheritance (Bivalvia: Unionida).</title>
        <authorList>
            <person name="Smith C.H."/>
        </authorList>
    </citation>
    <scope>NUCLEOTIDE SEQUENCE</scope>
    <source>
        <strain evidence="11">CHS0354</strain>
    </source>
</reference>
<dbReference type="Pfam" id="PF07677">
    <property type="entry name" value="A2M_recep"/>
    <property type="match status" value="1"/>
</dbReference>
<dbReference type="InterPro" id="IPR011626">
    <property type="entry name" value="Alpha-macroglobulin_TED"/>
</dbReference>
<dbReference type="InterPro" id="IPR047565">
    <property type="entry name" value="Alpha-macroglob_thiol-ester_cl"/>
</dbReference>
<dbReference type="SUPFAM" id="SSF48239">
    <property type="entry name" value="Terpenoid cyclases/Protein prenyltransferases"/>
    <property type="match status" value="1"/>
</dbReference>
<dbReference type="SMART" id="SM01361">
    <property type="entry name" value="A2M_recep"/>
    <property type="match status" value="1"/>
</dbReference>
<keyword evidence="6" id="KW-1015">Disulfide bond</keyword>
<dbReference type="PANTHER" id="PTHR11412">
    <property type="entry name" value="MACROGLOBULIN / COMPLEMENT"/>
    <property type="match status" value="1"/>
</dbReference>
<dbReference type="SMART" id="SM01360">
    <property type="entry name" value="A2M"/>
    <property type="match status" value="1"/>
</dbReference>
<evidence type="ECO:0000256" key="1">
    <source>
        <dbReference type="ARBA" id="ARBA00010952"/>
    </source>
</evidence>
<dbReference type="Pfam" id="PF00207">
    <property type="entry name" value="A2M"/>
    <property type="match status" value="1"/>
</dbReference>
<dbReference type="Gene3D" id="1.50.10.20">
    <property type="match status" value="1"/>
</dbReference>
<dbReference type="SUPFAM" id="SSF81296">
    <property type="entry name" value="E set domains"/>
    <property type="match status" value="1"/>
</dbReference>
<dbReference type="PROSITE" id="PS00477">
    <property type="entry name" value="ALPHA_2_MACROGLOBULIN"/>
    <property type="match status" value="1"/>
</dbReference>
<feature type="domain" description="Alpha-macroglobulin receptor-binding" evidence="10">
    <location>
        <begin position="1368"/>
        <end position="1453"/>
    </location>
</feature>
<keyword evidence="5" id="KW-0882">Thioester bond</keyword>
<comment type="caution">
    <text evidence="11">The sequence shown here is derived from an EMBL/GenBank/DDBJ whole genome shotgun (WGS) entry which is preliminary data.</text>
</comment>
<dbReference type="InterPro" id="IPR041555">
    <property type="entry name" value="MG3"/>
</dbReference>
<feature type="domain" description="Alpha-2-macroglobulin bait region" evidence="8">
    <location>
        <begin position="440"/>
        <end position="603"/>
    </location>
</feature>
<evidence type="ECO:0000256" key="3">
    <source>
        <dbReference type="ARBA" id="ARBA00022729"/>
    </source>
</evidence>
<dbReference type="InterPro" id="IPR009048">
    <property type="entry name" value="A-macroglobulin_rcpt-bd"/>
</dbReference>
<evidence type="ECO:0000259" key="8">
    <source>
        <dbReference type="SMART" id="SM01359"/>
    </source>
</evidence>
<dbReference type="Gene3D" id="2.60.120.1540">
    <property type="match status" value="1"/>
</dbReference>
<dbReference type="Gene3D" id="2.60.40.1940">
    <property type="match status" value="1"/>
</dbReference>
<proteinExistence type="inferred from homology"/>
<evidence type="ECO:0000256" key="7">
    <source>
        <dbReference type="ARBA" id="ARBA00023180"/>
    </source>
</evidence>
<dbReference type="Pfam" id="PF07678">
    <property type="entry name" value="TED_complement"/>
    <property type="match status" value="1"/>
</dbReference>
<feature type="domain" description="Alpha-2-macroglobulin" evidence="9">
    <location>
        <begin position="727"/>
        <end position="817"/>
    </location>
</feature>
<dbReference type="Pfam" id="PF07703">
    <property type="entry name" value="A2M_BRD"/>
    <property type="match status" value="1"/>
</dbReference>
<dbReference type="InterPro" id="IPR019742">
    <property type="entry name" value="MacrogloblnA2_CS"/>
</dbReference>
<dbReference type="FunFam" id="2.60.40.1930:FF:000001">
    <property type="entry name" value="CD109 isoform 3"/>
    <property type="match status" value="1"/>
</dbReference>
<dbReference type="SUPFAM" id="SSF49410">
    <property type="entry name" value="Alpha-macroglobulin receptor domain"/>
    <property type="match status" value="1"/>
</dbReference>
<dbReference type="Gene3D" id="2.60.40.10">
    <property type="entry name" value="Immunoglobulins"/>
    <property type="match status" value="2"/>
</dbReference>
<evidence type="ECO:0008006" key="13">
    <source>
        <dbReference type="Google" id="ProtNLM"/>
    </source>
</evidence>
<keyword evidence="7" id="KW-0325">Glycoprotein</keyword>
<gene>
    <name evidence="11" type="ORF">CHS0354_024708</name>
</gene>
<dbReference type="GO" id="GO:0004867">
    <property type="term" value="F:serine-type endopeptidase inhibitor activity"/>
    <property type="evidence" value="ECO:0007669"/>
    <property type="project" value="UniProtKB-KW"/>
</dbReference>
<dbReference type="InterPro" id="IPR011625">
    <property type="entry name" value="A2M_N_BRD"/>
</dbReference>
<evidence type="ECO:0000313" key="12">
    <source>
        <dbReference type="Proteomes" id="UP001195483"/>
    </source>
</evidence>
<dbReference type="InterPro" id="IPR002890">
    <property type="entry name" value="MG2"/>
</dbReference>
<accession>A0AAE0VLK0</accession>
<dbReference type="EMBL" id="JAEAOA010001462">
    <property type="protein sequence ID" value="KAK3581175.1"/>
    <property type="molecule type" value="Genomic_DNA"/>
</dbReference>
<evidence type="ECO:0000259" key="9">
    <source>
        <dbReference type="SMART" id="SM01360"/>
    </source>
</evidence>
<protein>
    <recommendedName>
        <fullName evidence="13">CD109 antigen-like</fullName>
    </recommendedName>
</protein>
<dbReference type="Pfam" id="PF17791">
    <property type="entry name" value="MG3"/>
    <property type="match status" value="1"/>
</dbReference>
<dbReference type="Gene3D" id="2.20.130.20">
    <property type="match status" value="1"/>
</dbReference>
<dbReference type="SMART" id="SM01359">
    <property type="entry name" value="A2M_N_2"/>
    <property type="match status" value="1"/>
</dbReference>
<dbReference type="Gene3D" id="6.20.50.160">
    <property type="match status" value="1"/>
</dbReference>
<dbReference type="PANTHER" id="PTHR11412:SF136">
    <property type="entry name" value="CD109 ANTIGEN"/>
    <property type="match status" value="1"/>
</dbReference>
<dbReference type="GO" id="GO:0005615">
    <property type="term" value="C:extracellular space"/>
    <property type="evidence" value="ECO:0007669"/>
    <property type="project" value="InterPro"/>
</dbReference>
<dbReference type="InterPro" id="IPR036595">
    <property type="entry name" value="A-macroglobulin_rcpt-bd_sf"/>
</dbReference>
<evidence type="ECO:0000256" key="6">
    <source>
        <dbReference type="ARBA" id="ARBA00023157"/>
    </source>
</evidence>
<reference evidence="11" key="3">
    <citation type="submission" date="2023-05" db="EMBL/GenBank/DDBJ databases">
        <authorList>
            <person name="Smith C.H."/>
        </authorList>
    </citation>
    <scope>NUCLEOTIDE SEQUENCE</scope>
    <source>
        <strain evidence="11">CHS0354</strain>
        <tissue evidence="11">Mantle</tissue>
    </source>
</reference>